<accession>A0A1I0ZUC1</accession>
<dbReference type="Pfam" id="PF05343">
    <property type="entry name" value="Peptidase_M42"/>
    <property type="match status" value="1"/>
</dbReference>
<keyword evidence="4 8" id="KW-0479">Metal-binding</keyword>
<dbReference type="PANTHER" id="PTHR32481">
    <property type="entry name" value="AMINOPEPTIDASE"/>
    <property type="match status" value="1"/>
</dbReference>
<keyword evidence="10" id="KW-1185">Reference proteome</keyword>
<protein>
    <submittedName>
        <fullName evidence="9">Putative aminopeptidase FrvX</fullName>
    </submittedName>
</protein>
<dbReference type="Gene3D" id="2.40.30.40">
    <property type="entry name" value="Peptidase M42, domain 2"/>
    <property type="match status" value="1"/>
</dbReference>
<keyword evidence="5" id="KW-0378">Hydrolase</keyword>
<dbReference type="Proteomes" id="UP000198619">
    <property type="component" value="Unassembled WGS sequence"/>
</dbReference>
<evidence type="ECO:0000256" key="3">
    <source>
        <dbReference type="ARBA" id="ARBA00022670"/>
    </source>
</evidence>
<sequence>MTTYNTNNLKKYLTNILDIHSPSGYTDKAMEYFEEELAKLGATYNRTNKGALIVTIEGENKEDVRTLSAHVDTLGAMIKTIKDNGTLELSQVGGYMMNTLEGENCIIETIEGTHYTGTVQTIKPSVHISGGEARELKREPSTMEVVIDEKVSSKEDLEKLGICVGDYVFIETRSRITDSGFIKSRYLDDKASAAILLYTIEYILANKIQLPYTTCFFISNYEEVGHGAAYIPENTKEFVSVDMGAPGLTQNSSEFAVCICAKDSSGPYDYELKKKFVDICKKNNIDYKIDIYPYYGSDASCARAAGHDIRCGLIGPGVFASHGYERTHMDAMIATLDLVVKYISNK</sequence>
<evidence type="ECO:0000256" key="2">
    <source>
        <dbReference type="ARBA" id="ARBA00022438"/>
    </source>
</evidence>
<dbReference type="AlphaFoldDB" id="A0A1I0ZUC1"/>
<organism evidence="9 10">
    <name type="scientific">Clostridium frigidicarnis</name>
    <dbReference type="NCBI Taxonomy" id="84698"/>
    <lineage>
        <taxon>Bacteria</taxon>
        <taxon>Bacillati</taxon>
        <taxon>Bacillota</taxon>
        <taxon>Clostridia</taxon>
        <taxon>Eubacteriales</taxon>
        <taxon>Clostridiaceae</taxon>
        <taxon>Clostridium</taxon>
    </lineage>
</organism>
<dbReference type="PANTHER" id="PTHR32481:SF7">
    <property type="entry name" value="AMINOPEPTIDASE YHFE-RELATED"/>
    <property type="match status" value="1"/>
</dbReference>
<feature type="binding site" evidence="8">
    <location>
        <position position="188"/>
    </location>
    <ligand>
        <name>Zn(2+)</name>
        <dbReference type="ChEBI" id="CHEBI:29105"/>
        <label>2</label>
    </ligand>
</feature>
<keyword evidence="2 9" id="KW-0031">Aminopeptidase</keyword>
<evidence type="ECO:0000256" key="6">
    <source>
        <dbReference type="PIRNR" id="PIRNR001123"/>
    </source>
</evidence>
<name>A0A1I0ZUC1_9CLOT</name>
<proteinExistence type="inferred from homology"/>
<keyword evidence="3" id="KW-0645">Protease</keyword>
<evidence type="ECO:0000256" key="5">
    <source>
        <dbReference type="ARBA" id="ARBA00022801"/>
    </source>
</evidence>
<evidence type="ECO:0000256" key="8">
    <source>
        <dbReference type="PIRSR" id="PIRSR001123-2"/>
    </source>
</evidence>
<dbReference type="EMBL" id="FOKI01000024">
    <property type="protein sequence ID" value="SFB27823.1"/>
    <property type="molecule type" value="Genomic_DNA"/>
</dbReference>
<feature type="binding site" evidence="8">
    <location>
        <position position="223"/>
    </location>
    <ligand>
        <name>Zn(2+)</name>
        <dbReference type="ChEBI" id="CHEBI:29105"/>
        <label>2</label>
    </ligand>
</feature>
<dbReference type="InterPro" id="IPR008007">
    <property type="entry name" value="Peptidase_M42"/>
</dbReference>
<comment type="cofactor">
    <cofactor evidence="8">
        <name>a divalent metal cation</name>
        <dbReference type="ChEBI" id="CHEBI:60240"/>
    </cofactor>
    <text evidence="8">Binds 2 divalent metal cations per subunit.</text>
</comment>
<gene>
    <name evidence="9" type="ORF">SAMN04488528_10242</name>
</gene>
<feature type="binding site" evidence="8">
    <location>
        <position position="242"/>
    </location>
    <ligand>
        <name>Zn(2+)</name>
        <dbReference type="ChEBI" id="CHEBI:29105"/>
        <label>1</label>
    </ligand>
</feature>
<dbReference type="CDD" id="cd05657">
    <property type="entry name" value="M42_glucanase_like"/>
    <property type="match status" value="1"/>
</dbReference>
<reference evidence="9 10" key="1">
    <citation type="submission" date="2016-10" db="EMBL/GenBank/DDBJ databases">
        <authorList>
            <person name="de Groot N.N."/>
        </authorList>
    </citation>
    <scope>NUCLEOTIDE SEQUENCE [LARGE SCALE GENOMIC DNA]</scope>
    <source>
        <strain evidence="9 10">DSM 12271</strain>
    </source>
</reference>
<dbReference type="Gene3D" id="3.40.630.10">
    <property type="entry name" value="Zn peptidases"/>
    <property type="match status" value="1"/>
</dbReference>
<feature type="binding site" evidence="8">
    <location>
        <position position="188"/>
    </location>
    <ligand>
        <name>Zn(2+)</name>
        <dbReference type="ChEBI" id="CHEBI:29105"/>
        <label>1</label>
    </ligand>
</feature>
<dbReference type="GO" id="GO:0004177">
    <property type="term" value="F:aminopeptidase activity"/>
    <property type="evidence" value="ECO:0007669"/>
    <property type="project" value="UniProtKB-UniRule"/>
</dbReference>
<evidence type="ECO:0000256" key="7">
    <source>
        <dbReference type="PIRSR" id="PIRSR001123-1"/>
    </source>
</evidence>
<evidence type="ECO:0000256" key="4">
    <source>
        <dbReference type="ARBA" id="ARBA00022723"/>
    </source>
</evidence>
<dbReference type="SUPFAM" id="SSF53187">
    <property type="entry name" value="Zn-dependent exopeptidases"/>
    <property type="match status" value="1"/>
</dbReference>
<feature type="binding site" evidence="8">
    <location>
        <position position="70"/>
    </location>
    <ligand>
        <name>Zn(2+)</name>
        <dbReference type="ChEBI" id="CHEBI:29105"/>
        <label>1</label>
    </ligand>
</feature>
<dbReference type="GO" id="GO:0046872">
    <property type="term" value="F:metal ion binding"/>
    <property type="evidence" value="ECO:0007669"/>
    <property type="project" value="UniProtKB-UniRule"/>
</dbReference>
<evidence type="ECO:0000313" key="10">
    <source>
        <dbReference type="Proteomes" id="UP000198619"/>
    </source>
</evidence>
<dbReference type="InterPro" id="IPR023367">
    <property type="entry name" value="Peptidase_M42_dom2"/>
</dbReference>
<dbReference type="STRING" id="84698.SAMN04488528_10242"/>
<evidence type="ECO:0000256" key="1">
    <source>
        <dbReference type="ARBA" id="ARBA00006272"/>
    </source>
</evidence>
<evidence type="ECO:0000313" key="9">
    <source>
        <dbReference type="EMBL" id="SFB27823.1"/>
    </source>
</evidence>
<dbReference type="PIRSF" id="PIRSF001123">
    <property type="entry name" value="PepA_GA"/>
    <property type="match status" value="1"/>
</dbReference>
<dbReference type="GO" id="GO:0006508">
    <property type="term" value="P:proteolysis"/>
    <property type="evidence" value="ECO:0007669"/>
    <property type="project" value="UniProtKB-KW"/>
</dbReference>
<dbReference type="SUPFAM" id="SSF101821">
    <property type="entry name" value="Aminopeptidase/glucanase lid domain"/>
    <property type="match status" value="1"/>
</dbReference>
<dbReference type="RefSeq" id="WP_242948429.1">
    <property type="nucleotide sequence ID" value="NZ_FOKI01000024.1"/>
</dbReference>
<dbReference type="InterPro" id="IPR051464">
    <property type="entry name" value="Peptidase_M42_aminopept"/>
</dbReference>
<comment type="similarity">
    <text evidence="1 6">Belongs to the peptidase M42 family.</text>
</comment>
<feature type="active site" description="Proton acceptor" evidence="7">
    <location>
        <position position="222"/>
    </location>
</feature>